<dbReference type="Proteomes" id="UP000076874">
    <property type="component" value="Unassembled WGS sequence"/>
</dbReference>
<feature type="compositionally biased region" description="Acidic residues" evidence="1">
    <location>
        <begin position="551"/>
        <end position="565"/>
    </location>
</feature>
<evidence type="ECO:0000313" key="3">
    <source>
        <dbReference type="Proteomes" id="UP000076874"/>
    </source>
</evidence>
<dbReference type="OrthoDB" id="5422351at2759"/>
<dbReference type="EMBL" id="AZHD01000021">
    <property type="protein sequence ID" value="OAA55056.1"/>
    <property type="molecule type" value="Genomic_DNA"/>
</dbReference>
<feature type="region of interest" description="Disordered" evidence="1">
    <location>
        <begin position="108"/>
        <end position="347"/>
    </location>
</feature>
<gene>
    <name evidence="2" type="ORF">SPI_08560</name>
</gene>
<feature type="compositionally biased region" description="Basic and acidic residues" evidence="1">
    <location>
        <begin position="624"/>
        <end position="633"/>
    </location>
</feature>
<feature type="compositionally biased region" description="Low complexity" evidence="1">
    <location>
        <begin position="140"/>
        <end position="152"/>
    </location>
</feature>
<feature type="region of interest" description="Disordered" evidence="1">
    <location>
        <begin position="392"/>
        <end position="446"/>
    </location>
</feature>
<dbReference type="PANTHER" id="PTHR40625:SF1">
    <property type="entry name" value="AMP-ACTIVATED PROTEIN KINASE GLYCOGEN-BINDING DOMAIN-CONTAINING PROTEIN"/>
    <property type="match status" value="1"/>
</dbReference>
<feature type="compositionally biased region" description="Low complexity" evidence="1">
    <location>
        <begin position="257"/>
        <end position="307"/>
    </location>
</feature>
<proteinExistence type="predicted"/>
<evidence type="ECO:0000256" key="1">
    <source>
        <dbReference type="SAM" id="MobiDB-lite"/>
    </source>
</evidence>
<evidence type="ECO:0000313" key="2">
    <source>
        <dbReference type="EMBL" id="OAA55056.1"/>
    </source>
</evidence>
<feature type="compositionally biased region" description="Low complexity" evidence="1">
    <location>
        <begin position="122"/>
        <end position="132"/>
    </location>
</feature>
<feature type="compositionally biased region" description="Low complexity" evidence="1">
    <location>
        <begin position="420"/>
        <end position="433"/>
    </location>
</feature>
<feature type="compositionally biased region" description="Acidic residues" evidence="1">
    <location>
        <begin position="484"/>
        <end position="494"/>
    </location>
</feature>
<accession>A0A167N2T0</accession>
<organism evidence="2 3">
    <name type="scientific">Niveomyces insectorum RCEF 264</name>
    <dbReference type="NCBI Taxonomy" id="1081102"/>
    <lineage>
        <taxon>Eukaryota</taxon>
        <taxon>Fungi</taxon>
        <taxon>Dikarya</taxon>
        <taxon>Ascomycota</taxon>
        <taxon>Pezizomycotina</taxon>
        <taxon>Sordariomycetes</taxon>
        <taxon>Hypocreomycetidae</taxon>
        <taxon>Hypocreales</taxon>
        <taxon>Cordycipitaceae</taxon>
        <taxon>Niveomyces</taxon>
    </lineage>
</organism>
<dbReference type="AlphaFoldDB" id="A0A167N2T0"/>
<keyword evidence="3" id="KW-1185">Reference proteome</keyword>
<feature type="compositionally biased region" description="Basic and acidic residues" evidence="1">
    <location>
        <begin position="603"/>
        <end position="613"/>
    </location>
</feature>
<feature type="compositionally biased region" description="Low complexity" evidence="1">
    <location>
        <begin position="614"/>
        <end position="623"/>
    </location>
</feature>
<protein>
    <submittedName>
        <fullName evidence="2">Uncharacterized protein</fullName>
    </submittedName>
</protein>
<feature type="compositionally biased region" description="Basic and acidic residues" evidence="1">
    <location>
        <begin position="566"/>
        <end position="578"/>
    </location>
</feature>
<dbReference type="PANTHER" id="PTHR40625">
    <property type="entry name" value="GTP-BINDING PROTEIN ESDC-RELATED"/>
    <property type="match status" value="1"/>
</dbReference>
<dbReference type="STRING" id="1081102.A0A167N2T0"/>
<sequence>MERDSRRDRGQWRGCHTCKDIICDGQEASHLNQTPRNGGLKMGHTYYYYYELDGQTEVHDPAVPSTTACPYLPGQRVNTLWVPMEKSARQRSASVNSLRRDDFRTMNPADRYVTPRPPPATPSAAPAVGSTAHVLRKKSTSMAAGAAAGSTPSPSPSPRLLRRHRAGARSLSPASSWPTWSPRRLFVRRPSPGGRRDVLTAAADGGDDDAEEMAAERKATNESGSWEDEQMRQTIDDEDRPRGDSQQQELRPPLPPRSSSTASLSSLLSRFGRQSSTSTNATNNASAPATAAASSSSAPPSSSPAASQGSRSRDISPESLRRLLVDDGPLESTADSRPESRLAATPAATIPCILEGIDENDDAWSNHDLDDVDDDEHNFAVSAVSAVSENAPFTVLSPPPPPQTTVAAMPVATPPPLPQKPQEQQQQQQQQQQTNEDGVHLSAPEAPVDELVAVVLPAPPTRAPPVVPTLTLSTVSAMASAEDDRIDDNNDDLDNTNANKPHHHQSTFSPSVLAPPSPSPASSPLSSLPSLSSLSFAFAESHGLSSPSETTTDDEDDDDVDDEPDVFARTDDSDHTAVHDPWALSWPLPTDYLSCRDANNRGDHNANDHDHDNGSSSCSSNNGDKADVHDRQHQQHHHLVAAALSGSTATLVPNNSLHAGAGGGANGGSGLHDLVDELGWMATAIQG</sequence>
<feature type="compositionally biased region" description="Basic and acidic residues" evidence="1">
    <location>
        <begin position="229"/>
        <end position="243"/>
    </location>
</feature>
<feature type="region of interest" description="Disordered" evidence="1">
    <location>
        <begin position="603"/>
        <end position="637"/>
    </location>
</feature>
<feature type="compositionally biased region" description="Basic and acidic residues" evidence="1">
    <location>
        <begin position="311"/>
        <end position="325"/>
    </location>
</feature>
<name>A0A167N2T0_9HYPO</name>
<reference evidence="2 3" key="1">
    <citation type="journal article" date="2016" name="Genome Biol. Evol.">
        <title>Divergent and convergent evolution of fungal pathogenicity.</title>
        <authorList>
            <person name="Shang Y."/>
            <person name="Xiao G."/>
            <person name="Zheng P."/>
            <person name="Cen K."/>
            <person name="Zhan S."/>
            <person name="Wang C."/>
        </authorList>
    </citation>
    <scope>NUCLEOTIDE SEQUENCE [LARGE SCALE GENOMIC DNA]</scope>
    <source>
        <strain evidence="2 3">RCEF 264</strain>
    </source>
</reference>
<feature type="region of interest" description="Disordered" evidence="1">
    <location>
        <begin position="483"/>
        <end position="528"/>
    </location>
</feature>
<comment type="caution">
    <text evidence="2">The sequence shown here is derived from an EMBL/GenBank/DDBJ whole genome shotgun (WGS) entry which is preliminary data.</text>
</comment>
<feature type="region of interest" description="Disordered" evidence="1">
    <location>
        <begin position="542"/>
        <end position="582"/>
    </location>
</feature>